<sequence length="38" mass="4635">MRENMKLKNLQKWLIKQQLLMKQSILFIVDFDSQLAKI</sequence>
<name>T2ID90_CROWT</name>
<reference evidence="1 2" key="1">
    <citation type="submission" date="2013-01" db="EMBL/GenBank/DDBJ databases">
        <authorList>
            <person name="Bench S."/>
        </authorList>
    </citation>
    <scope>NUCLEOTIDE SEQUENCE [LARGE SCALE GENOMIC DNA]</scope>
    <source>
        <strain evidence="1 2">WH 8502</strain>
    </source>
</reference>
<dbReference type="Proteomes" id="UP000018348">
    <property type="component" value="Unassembled WGS sequence"/>
</dbReference>
<reference evidence="1 2" key="2">
    <citation type="submission" date="2013-09" db="EMBL/GenBank/DDBJ databases">
        <title>Whole genome comparison of six Crocosphaera watsonii strains with differing phenotypes.</title>
        <authorList>
            <person name="Bench S.R."/>
            <person name="Heller P."/>
            <person name="Frank I."/>
            <person name="Arciniega M."/>
            <person name="Shilova I.N."/>
            <person name="Zehr J.P."/>
        </authorList>
    </citation>
    <scope>NUCLEOTIDE SEQUENCE [LARGE SCALE GENOMIC DNA]</scope>
    <source>
        <strain evidence="1 2">WH 8502</strain>
    </source>
</reference>
<comment type="caution">
    <text evidence="1">The sequence shown here is derived from an EMBL/GenBank/DDBJ whole genome shotgun (WGS) entry which is preliminary data.</text>
</comment>
<evidence type="ECO:0000313" key="1">
    <source>
        <dbReference type="EMBL" id="CCQ51028.1"/>
    </source>
</evidence>
<dbReference type="AlphaFoldDB" id="T2ID90"/>
<evidence type="ECO:0000313" key="2">
    <source>
        <dbReference type="Proteomes" id="UP000018348"/>
    </source>
</evidence>
<proteinExistence type="predicted"/>
<protein>
    <submittedName>
        <fullName evidence="1">Uncharacterized protein</fullName>
    </submittedName>
</protein>
<accession>T2ID90</accession>
<dbReference type="EMBL" id="CAQK01000395">
    <property type="protein sequence ID" value="CCQ51028.1"/>
    <property type="molecule type" value="Genomic_DNA"/>
</dbReference>
<organism evidence="1 2">
    <name type="scientific">Crocosphaera watsonii WH 8502</name>
    <dbReference type="NCBI Taxonomy" id="423474"/>
    <lineage>
        <taxon>Bacteria</taxon>
        <taxon>Bacillati</taxon>
        <taxon>Cyanobacteriota</taxon>
        <taxon>Cyanophyceae</taxon>
        <taxon>Oscillatoriophycideae</taxon>
        <taxon>Chroococcales</taxon>
        <taxon>Aphanothecaceae</taxon>
        <taxon>Crocosphaera</taxon>
    </lineage>
</organism>
<gene>
    <name evidence="1" type="ORF">CWATWH8502_3144</name>
</gene>